<protein>
    <recommendedName>
        <fullName evidence="4">PH domain-containing protein</fullName>
    </recommendedName>
</protein>
<feature type="compositionally biased region" description="Low complexity" evidence="1">
    <location>
        <begin position="970"/>
        <end position="987"/>
    </location>
</feature>
<feature type="compositionally biased region" description="Pro residues" evidence="1">
    <location>
        <begin position="1009"/>
        <end position="1024"/>
    </location>
</feature>
<organism evidence="2 3">
    <name type="scientific">Hortaea werneckii</name>
    <name type="common">Black yeast</name>
    <name type="synonym">Cladosporium werneckii</name>
    <dbReference type="NCBI Taxonomy" id="91943"/>
    <lineage>
        <taxon>Eukaryota</taxon>
        <taxon>Fungi</taxon>
        <taxon>Dikarya</taxon>
        <taxon>Ascomycota</taxon>
        <taxon>Pezizomycotina</taxon>
        <taxon>Dothideomycetes</taxon>
        <taxon>Dothideomycetidae</taxon>
        <taxon>Mycosphaerellales</taxon>
        <taxon>Teratosphaeriaceae</taxon>
        <taxon>Hortaea</taxon>
    </lineage>
</organism>
<feature type="compositionally biased region" description="Basic and acidic residues" evidence="1">
    <location>
        <begin position="768"/>
        <end position="778"/>
    </location>
</feature>
<name>A0A3M7C610_HORWE</name>
<dbReference type="Proteomes" id="UP000269276">
    <property type="component" value="Unassembled WGS sequence"/>
</dbReference>
<feature type="region of interest" description="Disordered" evidence="1">
    <location>
        <begin position="429"/>
        <end position="486"/>
    </location>
</feature>
<accession>A0A3M7C610</accession>
<feature type="region of interest" description="Disordered" evidence="1">
    <location>
        <begin position="62"/>
        <end position="99"/>
    </location>
</feature>
<sequence length="1065" mass="115035">MDRQLNLRATVGYLRCETRPSRLCVVRVPCRSHLDLNLATPVILESTSKPYYAFAASMGPDETPSDPAFSSAQGHRDFPSFHVSADSGTRQHHRKSLRTRPSQLLEGHHAEPLSPLNQADHSQKLQNRQSAMSLFSLFSKPKVEKAHGYAEPGINPLPSRRALDEDGSRHYLSTPDGTRDGGDAPFRAPSASSFRGRGGRSHRAKNANPVSQVSRKHVPNEALPLFQAFPQATKYGVLEVSTMSAETVLQKSRSLRTAGSQSSIGEGFSRASVEDTGSGDARRVAKTTMKHFANSSISHEELPSKMFVLINSGYLLQYREDGPSNRLPEKVLELGEESAAFACDLIPGRHHVLQVSQAVDSQGVMLAPMSSLLSKLRFRSAADKLPASHFLLVMPSAKEMEKWMAALREEIEGVGGKEARADSDIRPWTEEHTGRDGFNELKKTPSKSHRYRVKRESSIAVLPKNIEGSEHRLSRLHDEEEKSETATLDGIERQADQLAEGAQASLHRNVPEHDAQSTSSSIAFSEHQKRLSSIRESRRMSHATVATTIAPSSRANSMTGSAQSEYSNKGSSEATRENVPTKSPYRMLASYAVSRRRSAMPTSTPRDSAASHQDAYKAHRISVQPEMESLASSQLPRDRPLPALPSSPRKLGVATSEPNLRNAVSTKTRHDSKMPSPPPSLEEAVRPESVVGELPSPSNWNVERSQSKHASTFHAASSDAPQPAQRTFEPSQPRRSSGAKSFSLPLRVNPPNHNCPPKRPDNGTCNPVDHKKARELRASDPAPALELPQKLPCPTPTYLQPLTSPKPGNNFRQPTRAPSGNLSLFPPASPALSQPGTPSPSDSPSLSPHSLYPGNPRALRRPTSMQVRSNPAPFLQSMRTSSGHSPPAAPATSRSFTAPPPIRNLKPSRSASTMHSPSQPPFRLSNPTSTNPSTAESTNQSTPLPHPPTRSPSPLVPHPPPSSTPPSRPPAASRPTSTIPTTTTMTARKIKTQSSLPELDLGIPVVGLGPPPAPAPKAPLPAPPSQQAQTQTRTSRRTGSAGRSASGVECQGAMGRVGVGLGVSV</sequence>
<feature type="compositionally biased region" description="Polar residues" evidence="1">
    <location>
        <begin position="544"/>
        <end position="581"/>
    </location>
</feature>
<feature type="compositionally biased region" description="Low complexity" evidence="1">
    <location>
        <begin position="833"/>
        <end position="853"/>
    </location>
</feature>
<feature type="compositionally biased region" description="Polar residues" evidence="1">
    <location>
        <begin position="696"/>
        <end position="710"/>
    </location>
</feature>
<proteinExistence type="predicted"/>
<feature type="compositionally biased region" description="Polar residues" evidence="1">
    <location>
        <begin position="797"/>
        <end position="822"/>
    </location>
</feature>
<feature type="compositionally biased region" description="Pro residues" evidence="1">
    <location>
        <begin position="944"/>
        <end position="969"/>
    </location>
</feature>
<feature type="region of interest" description="Disordered" evidence="1">
    <location>
        <begin position="510"/>
        <end position="1051"/>
    </location>
</feature>
<comment type="caution">
    <text evidence="2">The sequence shown here is derived from an EMBL/GenBank/DDBJ whole genome shotgun (WGS) entry which is preliminary data.</text>
</comment>
<reference evidence="2 3" key="1">
    <citation type="journal article" date="2018" name="BMC Genomics">
        <title>Genomic evidence for intraspecific hybridization in a clonal and extremely halotolerant yeast.</title>
        <authorList>
            <person name="Gostincar C."/>
            <person name="Stajich J.E."/>
            <person name="Zupancic J."/>
            <person name="Zalar P."/>
            <person name="Gunde-Cimerman N."/>
        </authorList>
    </citation>
    <scope>NUCLEOTIDE SEQUENCE [LARGE SCALE GENOMIC DNA]</scope>
    <source>
        <strain evidence="2 3">EXF-2682</strain>
    </source>
</reference>
<feature type="compositionally biased region" description="Low complexity" evidence="1">
    <location>
        <begin position="1025"/>
        <end position="1045"/>
    </location>
</feature>
<feature type="compositionally biased region" description="Basic residues" evidence="1">
    <location>
        <begin position="444"/>
        <end position="453"/>
    </location>
</feature>
<feature type="compositionally biased region" description="Polar residues" evidence="1">
    <location>
        <begin position="925"/>
        <end position="940"/>
    </location>
</feature>
<feature type="compositionally biased region" description="Basic and acidic residues" evidence="1">
    <location>
        <begin position="467"/>
        <end position="486"/>
    </location>
</feature>
<dbReference type="AlphaFoldDB" id="A0A3M7C610"/>
<dbReference type="EMBL" id="QWIP01001311">
    <property type="protein sequence ID" value="RMY47250.1"/>
    <property type="molecule type" value="Genomic_DNA"/>
</dbReference>
<feature type="compositionally biased region" description="Polar residues" evidence="1">
    <location>
        <begin position="724"/>
        <end position="740"/>
    </location>
</feature>
<evidence type="ECO:0008006" key="4">
    <source>
        <dbReference type="Google" id="ProtNLM"/>
    </source>
</evidence>
<evidence type="ECO:0000256" key="1">
    <source>
        <dbReference type="SAM" id="MobiDB-lite"/>
    </source>
</evidence>
<dbReference type="VEuPathDB" id="FungiDB:BTJ68_09089"/>
<feature type="compositionally biased region" description="Polar residues" evidence="1">
    <location>
        <begin position="907"/>
        <end position="917"/>
    </location>
</feature>
<feature type="compositionally biased region" description="Basic and acidic residues" evidence="1">
    <location>
        <begin position="429"/>
        <end position="443"/>
    </location>
</feature>
<evidence type="ECO:0000313" key="3">
    <source>
        <dbReference type="Proteomes" id="UP000269276"/>
    </source>
</evidence>
<dbReference type="OrthoDB" id="1749473at2759"/>
<feature type="compositionally biased region" description="Polar residues" evidence="1">
    <location>
        <begin position="656"/>
        <end position="666"/>
    </location>
</feature>
<feature type="region of interest" description="Disordered" evidence="1">
    <location>
        <begin position="148"/>
        <end position="215"/>
    </location>
</feature>
<gene>
    <name evidence="2" type="ORF">D0863_15677</name>
</gene>
<evidence type="ECO:0000313" key="2">
    <source>
        <dbReference type="EMBL" id="RMY47250.1"/>
    </source>
</evidence>
<feature type="compositionally biased region" description="Basic and acidic residues" evidence="1">
    <location>
        <begin position="526"/>
        <end position="539"/>
    </location>
</feature>